<gene>
    <name evidence="2" type="ORF">FOZ60_009219</name>
</gene>
<evidence type="ECO:0000313" key="3">
    <source>
        <dbReference type="Proteomes" id="UP000541610"/>
    </source>
</evidence>
<sequence length="140" mass="15877">MADNGSSWPFDEYTDIDEKLLDAPVPEKDPSKFLLELLHGNMTDDTKDSGEGSVYSAPSSSSGGDTVDVYSSIDDFFRHQRKHMEICIYRQFMMRSGGGSDPIRVRRICSDLVHRTFEEVREARLIGPSSLTHRTMRRAD</sequence>
<comment type="caution">
    <text evidence="2">The sequence shown here is derived from an EMBL/GenBank/DDBJ whole genome shotgun (WGS) entry which is preliminary data.</text>
</comment>
<dbReference type="EMBL" id="JABANP010000037">
    <property type="protein sequence ID" value="KAF4694106.1"/>
    <property type="molecule type" value="Genomic_DNA"/>
</dbReference>
<dbReference type="AlphaFoldDB" id="A0A7J6PEC3"/>
<feature type="region of interest" description="Disordered" evidence="1">
    <location>
        <begin position="43"/>
        <end position="66"/>
    </location>
</feature>
<evidence type="ECO:0000313" key="2">
    <source>
        <dbReference type="EMBL" id="KAF4694106.1"/>
    </source>
</evidence>
<protein>
    <submittedName>
        <fullName evidence="2">Uncharacterized protein</fullName>
    </submittedName>
</protein>
<organism evidence="2 3">
    <name type="scientific">Perkinsus olseni</name>
    <name type="common">Perkinsus atlanticus</name>
    <dbReference type="NCBI Taxonomy" id="32597"/>
    <lineage>
        <taxon>Eukaryota</taxon>
        <taxon>Sar</taxon>
        <taxon>Alveolata</taxon>
        <taxon>Perkinsozoa</taxon>
        <taxon>Perkinsea</taxon>
        <taxon>Perkinsida</taxon>
        <taxon>Perkinsidae</taxon>
        <taxon>Perkinsus</taxon>
    </lineage>
</organism>
<name>A0A7J6PEC3_PEROL</name>
<dbReference type="Proteomes" id="UP000541610">
    <property type="component" value="Unassembled WGS sequence"/>
</dbReference>
<proteinExistence type="predicted"/>
<reference evidence="2 3" key="1">
    <citation type="submission" date="2020-04" db="EMBL/GenBank/DDBJ databases">
        <title>Perkinsus olseni comparative genomics.</title>
        <authorList>
            <person name="Bogema D.R."/>
        </authorList>
    </citation>
    <scope>NUCLEOTIDE SEQUENCE [LARGE SCALE GENOMIC DNA]</scope>
    <source>
        <strain evidence="2">00978-12</strain>
    </source>
</reference>
<accession>A0A7J6PEC3</accession>
<dbReference type="OrthoDB" id="10290491at2759"/>
<evidence type="ECO:0000256" key="1">
    <source>
        <dbReference type="SAM" id="MobiDB-lite"/>
    </source>
</evidence>
<feature type="compositionally biased region" description="Low complexity" evidence="1">
    <location>
        <begin position="51"/>
        <end position="64"/>
    </location>
</feature>